<reference evidence="2 3" key="1">
    <citation type="submission" date="2015-11" db="EMBL/GenBank/DDBJ databases">
        <title>Genomic analysis of 38 Legionella species identifies large and diverse effector repertoires.</title>
        <authorList>
            <person name="Burstein D."/>
            <person name="Amaro F."/>
            <person name="Zusman T."/>
            <person name="Lifshitz Z."/>
            <person name="Cohen O."/>
            <person name="Gilbert J.A."/>
            <person name="Pupko T."/>
            <person name="Shuman H.A."/>
            <person name="Segal G."/>
        </authorList>
    </citation>
    <scope>NUCLEOTIDE SEQUENCE [LARGE SCALE GENOMIC DNA]</scope>
    <source>
        <strain evidence="2 3">ATCC 49508</strain>
    </source>
</reference>
<dbReference type="Proteomes" id="UP000054662">
    <property type="component" value="Unassembled WGS sequence"/>
</dbReference>
<dbReference type="STRING" id="45076.Lwor_1148"/>
<evidence type="ECO:0000313" key="3">
    <source>
        <dbReference type="Proteomes" id="UP000054662"/>
    </source>
</evidence>
<dbReference type="PATRIC" id="fig|45076.6.peg.1251"/>
<dbReference type="EMBL" id="LNZC01000011">
    <property type="protein sequence ID" value="KTD80240.1"/>
    <property type="molecule type" value="Genomic_DNA"/>
</dbReference>
<gene>
    <name evidence="2" type="ORF">Lwor_1148</name>
</gene>
<name>A0A0W1AGD8_9GAMM</name>
<keyword evidence="1" id="KW-0812">Transmembrane</keyword>
<accession>A0A0W1AGD8</accession>
<dbReference type="OrthoDB" id="5648610at2"/>
<evidence type="ECO:0000256" key="1">
    <source>
        <dbReference type="SAM" id="Phobius"/>
    </source>
</evidence>
<dbReference type="AlphaFoldDB" id="A0A0W1AGD8"/>
<organism evidence="2 3">
    <name type="scientific">Legionella worsleiensis</name>
    <dbReference type="NCBI Taxonomy" id="45076"/>
    <lineage>
        <taxon>Bacteria</taxon>
        <taxon>Pseudomonadati</taxon>
        <taxon>Pseudomonadota</taxon>
        <taxon>Gammaproteobacteria</taxon>
        <taxon>Legionellales</taxon>
        <taxon>Legionellaceae</taxon>
        <taxon>Legionella</taxon>
    </lineage>
</organism>
<keyword evidence="1" id="KW-0472">Membrane</keyword>
<evidence type="ECO:0000313" key="2">
    <source>
        <dbReference type="EMBL" id="KTD80240.1"/>
    </source>
</evidence>
<sequence>MPQNSENNQSKSINYDPFIHGTTSATLSLMTKTNFQLMPTLKMIDDHTAAPVVGELTQGGYNFLGFKLVQQEDIGAISFGRLIKGHYNLKKITASYTQFNPPTSDKTLKDLKHSLKYSIASGFSSFNLLLIYFTRARQMHQSLDQVITKNELDTLNQQLHATVQFYYFIQLLETHIFPDVKAIKEALTQNTSLTKRDITDAVYSLLSFEDIVNKIILNKIDMKAIVLNPTEENLRKALKILELPQNPTIKSGFGAVNKDIELPITQFFGLEKQAMSGRCETYREDHFGYFCRNINGYQINNYLERSLSTADVFEGISKDAKKYIQALEDRIRVFDKLVNAPQEQFKLTDNQQALLKSTYPIIFVSESESIKPYGSEYRSNTPLKIGDDIRIIATDTNNHRVQLQNYLYNYQINPVQVVLFSDLEKAIADPSSLPLTIDSQELRTMLTKTKNNKHGALFYELYQLLDGLNDKRNKFRSTDPQAFKAMDHLLSEINNEMKNTFPEDQAITGNAIRAFCLKSTALIKEQQNVFAQHRGVWGILDTVLTVLASLIVLYPAVYLYQKTNNIKHTFFNTDSSIKAQNTMAKLSQINTSAADFSDEESIQLDVMIK</sequence>
<protein>
    <submittedName>
        <fullName evidence="2">Uncharacterized protein</fullName>
    </submittedName>
</protein>
<keyword evidence="1" id="KW-1133">Transmembrane helix</keyword>
<comment type="caution">
    <text evidence="2">The sequence shown here is derived from an EMBL/GenBank/DDBJ whole genome shotgun (WGS) entry which is preliminary data.</text>
</comment>
<proteinExistence type="predicted"/>
<dbReference type="RefSeq" id="WP_058492953.1">
    <property type="nucleotide sequence ID" value="NZ_CBCRUR010000009.1"/>
</dbReference>
<feature type="transmembrane region" description="Helical" evidence="1">
    <location>
        <begin position="536"/>
        <end position="560"/>
    </location>
</feature>
<keyword evidence="3" id="KW-1185">Reference proteome</keyword>